<evidence type="ECO:0008006" key="6">
    <source>
        <dbReference type="Google" id="ProtNLM"/>
    </source>
</evidence>
<reference evidence="4 5" key="1">
    <citation type="submission" date="2021-08" db="EMBL/GenBank/DDBJ databases">
        <title>Draft Genome Sequence of Phanerochaete sordida strain YK-624.</title>
        <authorList>
            <person name="Mori T."/>
            <person name="Dohra H."/>
            <person name="Suzuki T."/>
            <person name="Kawagishi H."/>
            <person name="Hirai H."/>
        </authorList>
    </citation>
    <scope>NUCLEOTIDE SEQUENCE [LARGE SCALE GENOMIC DNA]</scope>
    <source>
        <strain evidence="4 5">YK-624</strain>
    </source>
</reference>
<evidence type="ECO:0000256" key="1">
    <source>
        <dbReference type="SAM" id="MobiDB-lite"/>
    </source>
</evidence>
<feature type="chain" id="PRO_5040499023" description="Extracellular membrane protein CFEM domain-containing protein" evidence="3">
    <location>
        <begin position="23"/>
        <end position="236"/>
    </location>
</feature>
<keyword evidence="5" id="KW-1185">Reference proteome</keyword>
<evidence type="ECO:0000313" key="5">
    <source>
        <dbReference type="Proteomes" id="UP000703269"/>
    </source>
</evidence>
<organism evidence="4 5">
    <name type="scientific">Phanerochaete sordida</name>
    <dbReference type="NCBI Taxonomy" id="48140"/>
    <lineage>
        <taxon>Eukaryota</taxon>
        <taxon>Fungi</taxon>
        <taxon>Dikarya</taxon>
        <taxon>Basidiomycota</taxon>
        <taxon>Agaricomycotina</taxon>
        <taxon>Agaricomycetes</taxon>
        <taxon>Polyporales</taxon>
        <taxon>Phanerochaetaceae</taxon>
        <taxon>Phanerochaete</taxon>
    </lineage>
</organism>
<dbReference type="Proteomes" id="UP000703269">
    <property type="component" value="Unassembled WGS sequence"/>
</dbReference>
<feature type="compositionally biased region" description="Polar residues" evidence="1">
    <location>
        <begin position="125"/>
        <end position="135"/>
    </location>
</feature>
<feature type="transmembrane region" description="Helical" evidence="2">
    <location>
        <begin position="216"/>
        <end position="235"/>
    </location>
</feature>
<accession>A0A9P3GJJ1</accession>
<feature type="signal peptide" evidence="3">
    <location>
        <begin position="1"/>
        <end position="22"/>
    </location>
</feature>
<feature type="compositionally biased region" description="Low complexity" evidence="1">
    <location>
        <begin position="171"/>
        <end position="187"/>
    </location>
</feature>
<dbReference type="EMBL" id="BPQB01000055">
    <property type="protein sequence ID" value="GJE96098.1"/>
    <property type="molecule type" value="Genomic_DNA"/>
</dbReference>
<evidence type="ECO:0000256" key="3">
    <source>
        <dbReference type="SAM" id="SignalP"/>
    </source>
</evidence>
<keyword evidence="2" id="KW-0472">Membrane</keyword>
<keyword evidence="3" id="KW-0732">Signal</keyword>
<feature type="compositionally biased region" description="Polar residues" evidence="1">
    <location>
        <begin position="188"/>
        <end position="205"/>
    </location>
</feature>
<keyword evidence="2" id="KW-0812">Transmembrane</keyword>
<name>A0A9P3GJJ1_9APHY</name>
<gene>
    <name evidence="4" type="ORF">PsYK624_122910</name>
</gene>
<evidence type="ECO:0000256" key="2">
    <source>
        <dbReference type="SAM" id="Phobius"/>
    </source>
</evidence>
<proteinExistence type="predicted"/>
<protein>
    <recommendedName>
        <fullName evidence="6">Extracellular membrane protein CFEM domain-containing protein</fullName>
    </recommendedName>
</protein>
<feature type="region of interest" description="Disordered" evidence="1">
    <location>
        <begin position="171"/>
        <end position="206"/>
    </location>
</feature>
<dbReference type="AlphaFoldDB" id="A0A9P3GJJ1"/>
<sequence length="236" mass="22781">MVAAKFALLSLVLVASEVAASAIVSRHGAFRTLLKARQGGTISPGDIAPECQSACATFVQVNNDCETDETKCLEVCTNTNMGSVASCLSCAISVDGPPDADTAAQAQEALEQLEEGCSEAGDPVQSFTVSGATSVPTSAVGSGGDSLSLPLASSSSQAVFFSSSGAAAPTGAKSTAGAASNTNTAPGPSNTAGSSQSGAASNPTPTLGLGNGAARVAGGASAAAAFGVALMFALVL</sequence>
<evidence type="ECO:0000313" key="4">
    <source>
        <dbReference type="EMBL" id="GJE96098.1"/>
    </source>
</evidence>
<feature type="region of interest" description="Disordered" evidence="1">
    <location>
        <begin position="114"/>
        <end position="135"/>
    </location>
</feature>
<comment type="caution">
    <text evidence="4">The sequence shown here is derived from an EMBL/GenBank/DDBJ whole genome shotgun (WGS) entry which is preliminary data.</text>
</comment>
<keyword evidence="2" id="KW-1133">Transmembrane helix</keyword>